<dbReference type="AlphaFoldDB" id="G0TXM7"/>
<dbReference type="EMBL" id="HE573023">
    <property type="protein sequence ID" value="CCC48718.1"/>
    <property type="molecule type" value="Genomic_DNA"/>
</dbReference>
<protein>
    <submittedName>
        <fullName evidence="2">Uncharacterized protein</fullName>
    </submittedName>
</protein>
<accession>G0TXM7</accession>
<evidence type="ECO:0000313" key="2">
    <source>
        <dbReference type="EMBL" id="CCC48718.1"/>
    </source>
</evidence>
<gene>
    <name evidence="2" type="ORF">TVY486_0700610</name>
</gene>
<feature type="transmembrane region" description="Helical" evidence="1">
    <location>
        <begin position="12"/>
        <end position="32"/>
    </location>
</feature>
<keyword evidence="1" id="KW-1133">Transmembrane helix</keyword>
<organism evidence="2">
    <name type="scientific">Trypanosoma vivax (strain Y486)</name>
    <dbReference type="NCBI Taxonomy" id="1055687"/>
    <lineage>
        <taxon>Eukaryota</taxon>
        <taxon>Discoba</taxon>
        <taxon>Euglenozoa</taxon>
        <taxon>Kinetoplastea</taxon>
        <taxon>Metakinetoplastina</taxon>
        <taxon>Trypanosomatida</taxon>
        <taxon>Trypanosomatidae</taxon>
        <taxon>Trypanosoma</taxon>
        <taxon>Duttonella</taxon>
    </lineage>
</organism>
<feature type="transmembrane region" description="Helical" evidence="1">
    <location>
        <begin position="44"/>
        <end position="67"/>
    </location>
</feature>
<dbReference type="VEuPathDB" id="TriTrypDB:TvY486_0700610"/>
<keyword evidence="1" id="KW-0812">Transmembrane</keyword>
<keyword evidence="1" id="KW-0472">Membrane</keyword>
<sequence>MSPLPLPPFANAFPYLLHTLVSSFLLCAHARIVSSGGACVPKLLFGSLIMGTANHFLFFCFFFPFFLISRNTFSFTPTCLIVKRSARNFGELHESGAIEERVGKVSERGGF</sequence>
<proteinExistence type="predicted"/>
<evidence type="ECO:0000256" key="1">
    <source>
        <dbReference type="SAM" id="Phobius"/>
    </source>
</evidence>
<reference evidence="2" key="1">
    <citation type="journal article" date="2012" name="Proc. Natl. Acad. Sci. U.S.A.">
        <title>Antigenic diversity is generated by distinct evolutionary mechanisms in African trypanosome species.</title>
        <authorList>
            <person name="Jackson A.P."/>
            <person name="Berry A."/>
            <person name="Aslett M."/>
            <person name="Allison H.C."/>
            <person name="Burton P."/>
            <person name="Vavrova-Anderson J."/>
            <person name="Brown R."/>
            <person name="Browne H."/>
            <person name="Corton N."/>
            <person name="Hauser H."/>
            <person name="Gamble J."/>
            <person name="Gilderthorp R."/>
            <person name="Marcello L."/>
            <person name="McQuillan J."/>
            <person name="Otto T.D."/>
            <person name="Quail M.A."/>
            <person name="Sanders M.J."/>
            <person name="van Tonder A."/>
            <person name="Ginger M.L."/>
            <person name="Field M.C."/>
            <person name="Barry J.D."/>
            <person name="Hertz-Fowler C."/>
            <person name="Berriman M."/>
        </authorList>
    </citation>
    <scope>NUCLEOTIDE SEQUENCE</scope>
    <source>
        <strain evidence="2">Y486</strain>
    </source>
</reference>
<name>G0TXM7_TRYVY</name>